<evidence type="ECO:0000259" key="1">
    <source>
        <dbReference type="Pfam" id="PF08401"/>
    </source>
</evidence>
<evidence type="ECO:0000313" key="3">
    <source>
        <dbReference type="EMBL" id="SFP86608.1"/>
    </source>
</evidence>
<sequence>MAKNTRSKKPSRDMLEEIADKIVASLEVAVAEGTEEFEMPWTRLSDRPRNFATGRPYTGMNAFNLMLAQMVRGFSTGYWLPRGYCKKNNISFAGARSEIISVPVVVERLKEDGTEDKRVFFKNIPVFNIAELKGVEMPEGEIEAFVDETEEFAEIDEFVAATGAIVNTAGQQAFYSLKTDEITMPPRELFRATKSSTATQGYYSTLLHELVHWSGAEKREARFADKIGGRADYAKEELVAEIGAAVLGLNFGLAAELREDNRAYVADWAKALDNDVSHIREAAKAAVSAARYLERTARAGAKTNETTSEALAAA</sequence>
<gene>
    <name evidence="3" type="ORF">SAMN04488047_11531</name>
</gene>
<organism evidence="3 4">
    <name type="scientific">Tranquillimonas alkanivorans</name>
    <dbReference type="NCBI Taxonomy" id="441119"/>
    <lineage>
        <taxon>Bacteria</taxon>
        <taxon>Pseudomonadati</taxon>
        <taxon>Pseudomonadota</taxon>
        <taxon>Alphaproteobacteria</taxon>
        <taxon>Rhodobacterales</taxon>
        <taxon>Roseobacteraceae</taxon>
        <taxon>Tranquillimonas</taxon>
    </lineage>
</organism>
<reference evidence="3 4" key="1">
    <citation type="submission" date="2016-10" db="EMBL/GenBank/DDBJ databases">
        <authorList>
            <person name="de Groot N.N."/>
        </authorList>
    </citation>
    <scope>NUCLEOTIDE SEQUENCE [LARGE SCALE GENOMIC DNA]</scope>
    <source>
        <strain evidence="3 4">DSM 19547</strain>
    </source>
</reference>
<protein>
    <submittedName>
        <fullName evidence="3">Antirestriction protein ArdC</fullName>
    </submittedName>
</protein>
<name>A0A1I5TUE3_9RHOB</name>
<keyword evidence="4" id="KW-1185">Reference proteome</keyword>
<feature type="domain" description="Polyvalent protein metallopeptidase" evidence="2">
    <location>
        <begin position="154"/>
        <end position="284"/>
    </location>
</feature>
<accession>A0A1I5TUE3</accession>
<dbReference type="Pfam" id="PF18818">
    <property type="entry name" value="MPTase-PolyVal"/>
    <property type="match status" value="1"/>
</dbReference>
<proteinExistence type="predicted"/>
<dbReference type="InterPro" id="IPR013610">
    <property type="entry name" value="ArdC_N"/>
</dbReference>
<feature type="domain" description="N-terminal" evidence="1">
    <location>
        <begin position="13"/>
        <end position="92"/>
    </location>
</feature>
<dbReference type="InterPro" id="IPR041459">
    <property type="entry name" value="MPTase-PolyVal"/>
</dbReference>
<dbReference type="AlphaFoldDB" id="A0A1I5TUE3"/>
<dbReference type="Proteomes" id="UP000199356">
    <property type="component" value="Unassembled WGS sequence"/>
</dbReference>
<evidence type="ECO:0000313" key="4">
    <source>
        <dbReference type="Proteomes" id="UP000199356"/>
    </source>
</evidence>
<evidence type="ECO:0000259" key="2">
    <source>
        <dbReference type="Pfam" id="PF18818"/>
    </source>
</evidence>
<dbReference type="Pfam" id="PF08401">
    <property type="entry name" value="ArdcN"/>
    <property type="match status" value="1"/>
</dbReference>
<dbReference type="RefSeq" id="WP_177215200.1">
    <property type="nucleotide sequence ID" value="NZ_FOXA01000015.1"/>
</dbReference>
<dbReference type="GO" id="GO:0003697">
    <property type="term" value="F:single-stranded DNA binding"/>
    <property type="evidence" value="ECO:0007669"/>
    <property type="project" value="InterPro"/>
</dbReference>
<dbReference type="EMBL" id="FOXA01000015">
    <property type="protein sequence ID" value="SFP86608.1"/>
    <property type="molecule type" value="Genomic_DNA"/>
</dbReference>